<organism evidence="4 5">
    <name type="scientific">Candidatus Shapirobacteria bacterium CG08_land_8_20_14_0_20_39_18</name>
    <dbReference type="NCBI Taxonomy" id="1974883"/>
    <lineage>
        <taxon>Bacteria</taxon>
        <taxon>Candidatus Shapironibacteriota</taxon>
    </lineage>
</organism>
<proteinExistence type="predicted"/>
<gene>
    <name evidence="4" type="ORF">COT44_01170</name>
</gene>
<dbReference type="InterPro" id="IPR036116">
    <property type="entry name" value="FN3_sf"/>
</dbReference>
<dbReference type="SUPFAM" id="SSF49265">
    <property type="entry name" value="Fibronectin type III"/>
    <property type="match status" value="1"/>
</dbReference>
<accession>A0A2M6XE29</accession>
<feature type="transmembrane region" description="Helical" evidence="3">
    <location>
        <begin position="12"/>
        <end position="34"/>
    </location>
</feature>
<evidence type="ECO:0000313" key="4">
    <source>
        <dbReference type="EMBL" id="PIU03877.1"/>
    </source>
</evidence>
<protein>
    <recommendedName>
        <fullName evidence="6">Fibronectin type-III domain-containing protein</fullName>
    </recommendedName>
</protein>
<keyword evidence="3" id="KW-0812">Transmembrane</keyword>
<dbReference type="Gene3D" id="2.60.40.10">
    <property type="entry name" value="Immunoglobulins"/>
    <property type="match status" value="1"/>
</dbReference>
<dbReference type="InterPro" id="IPR013783">
    <property type="entry name" value="Ig-like_fold"/>
</dbReference>
<name>A0A2M6XE29_9BACT</name>
<dbReference type="NCBIfam" id="TIGR01076">
    <property type="entry name" value="sortase_fam"/>
    <property type="match status" value="1"/>
</dbReference>
<keyword evidence="3" id="KW-0472">Membrane</keyword>
<evidence type="ECO:0008006" key="6">
    <source>
        <dbReference type="Google" id="ProtNLM"/>
    </source>
</evidence>
<dbReference type="Gene3D" id="2.40.260.10">
    <property type="entry name" value="Sortase"/>
    <property type="match status" value="1"/>
</dbReference>
<reference evidence="5" key="1">
    <citation type="submission" date="2017-09" db="EMBL/GenBank/DDBJ databases">
        <title>Depth-based differentiation of microbial function through sediment-hosted aquifers and enrichment of novel symbionts in the deep terrestrial subsurface.</title>
        <authorList>
            <person name="Probst A.J."/>
            <person name="Ladd B."/>
            <person name="Jarett J.K."/>
            <person name="Geller-Mcgrath D.E."/>
            <person name="Sieber C.M.K."/>
            <person name="Emerson J.B."/>
            <person name="Anantharaman K."/>
            <person name="Thomas B.C."/>
            <person name="Malmstrom R."/>
            <person name="Stieglmeier M."/>
            <person name="Klingl A."/>
            <person name="Woyke T."/>
            <person name="Ryan C.M."/>
            <person name="Banfield J.F."/>
        </authorList>
    </citation>
    <scope>NUCLEOTIDE SEQUENCE [LARGE SCALE GENOMIC DNA]</scope>
</reference>
<evidence type="ECO:0000256" key="1">
    <source>
        <dbReference type="ARBA" id="ARBA00022801"/>
    </source>
</evidence>
<keyword evidence="1" id="KW-0378">Hydrolase</keyword>
<dbReference type="CDD" id="cd00063">
    <property type="entry name" value="FN3"/>
    <property type="match status" value="1"/>
</dbReference>
<dbReference type="InterPro" id="IPR005754">
    <property type="entry name" value="Sortase"/>
</dbReference>
<dbReference type="InterPro" id="IPR003961">
    <property type="entry name" value="FN3_dom"/>
</dbReference>
<dbReference type="CDD" id="cd00004">
    <property type="entry name" value="Sortase"/>
    <property type="match status" value="1"/>
</dbReference>
<dbReference type="Proteomes" id="UP000228996">
    <property type="component" value="Unassembled WGS sequence"/>
</dbReference>
<dbReference type="SUPFAM" id="SSF63817">
    <property type="entry name" value="Sortase"/>
    <property type="match status" value="1"/>
</dbReference>
<keyword evidence="3" id="KW-1133">Transmembrane helix</keyword>
<dbReference type="AlphaFoldDB" id="A0A2M6XE29"/>
<dbReference type="EMBL" id="PEYO01000005">
    <property type="protein sequence ID" value="PIU03877.1"/>
    <property type="molecule type" value="Genomic_DNA"/>
</dbReference>
<comment type="caution">
    <text evidence="4">The sequence shown here is derived from an EMBL/GenBank/DDBJ whole genome shotgun (WGS) entry which is preliminary data.</text>
</comment>
<evidence type="ECO:0000256" key="2">
    <source>
        <dbReference type="SAM" id="MobiDB-lite"/>
    </source>
</evidence>
<sequence length="370" mass="39363">MDKRFKKIYRVIVFIMVIFLWLFSLYRIISYFGLVNRFSGLIRSASAVGNVCFSCPPEPPNPPFPPCPPCCYPTSTPTSEITPTPVPTNPPTAGDNGGGGGGPAEPPHCGSATPSTPFLRTLIRLGNGQVELVWDPVDPSSGYAISYGPKPGDYLYGVSDTGKVNSFIIGDLGGGNYCFAVRALNGCAPGELSNEKCTNDVLGTGIGGAVLGATGNSLDDYLISINKKANFGARSFSQSLPEKIDIDQVGIHLGITAGQINNNLWDISDSGASYLAGSGLPGDQGNMIIYGHNKNQLLGPIRWLEKGAKITITNNQGKIFKYQVVEIKTISPDQTDILSKTPDSTLTLYTCTGVDDSQRFVVVAKLELGL</sequence>
<dbReference type="Pfam" id="PF04203">
    <property type="entry name" value="Sortase"/>
    <property type="match status" value="1"/>
</dbReference>
<dbReference type="InterPro" id="IPR023365">
    <property type="entry name" value="Sortase_dom-sf"/>
</dbReference>
<evidence type="ECO:0000256" key="3">
    <source>
        <dbReference type="SAM" id="Phobius"/>
    </source>
</evidence>
<dbReference type="GO" id="GO:0016787">
    <property type="term" value="F:hydrolase activity"/>
    <property type="evidence" value="ECO:0007669"/>
    <property type="project" value="UniProtKB-KW"/>
</dbReference>
<evidence type="ECO:0000313" key="5">
    <source>
        <dbReference type="Proteomes" id="UP000228996"/>
    </source>
</evidence>
<feature type="region of interest" description="Disordered" evidence="2">
    <location>
        <begin position="78"/>
        <end position="112"/>
    </location>
</feature>